<dbReference type="SUPFAM" id="SSF88659">
    <property type="entry name" value="Sigma3 and sigma4 domains of RNA polymerase sigma factors"/>
    <property type="match status" value="1"/>
</dbReference>
<gene>
    <name evidence="7" type="ORF">NYR54_10015</name>
</gene>
<dbReference type="RefSeq" id="WP_261515500.1">
    <property type="nucleotide sequence ID" value="NZ_JAODNV010000010.1"/>
</dbReference>
<dbReference type="InterPro" id="IPR036388">
    <property type="entry name" value="WH-like_DNA-bd_sf"/>
</dbReference>
<comment type="similarity">
    <text evidence="1">Belongs to the sigma-70 factor family. ECF subfamily.</text>
</comment>
<dbReference type="PANTHER" id="PTHR43133">
    <property type="entry name" value="RNA POLYMERASE ECF-TYPE SIGMA FACTO"/>
    <property type="match status" value="1"/>
</dbReference>
<keyword evidence="3" id="KW-0731">Sigma factor</keyword>
<evidence type="ECO:0000256" key="2">
    <source>
        <dbReference type="ARBA" id="ARBA00023015"/>
    </source>
</evidence>
<evidence type="ECO:0000256" key="3">
    <source>
        <dbReference type="ARBA" id="ARBA00023082"/>
    </source>
</evidence>
<sequence length="192" mass="21084">MARSQRPKGSAPPSPGSEIVELIPALRAFARTFYRDPNDADDLVQETLTKGLSHLHQFEAGTSMKSWLFTIMRNTFYTKIKVSKREAPGSADCVSARPMVGATQEWSARGLEIHNAIQRLPEQQREVMMLIGVLGMSYEEAATICNCAIGTIKSRLNRARLRLLAELGEKSGVSAVERADASPGNDNGIFYA</sequence>
<organism evidence="7 8">
    <name type="scientific">Chelativorans petroleitrophicus</name>
    <dbReference type="NCBI Taxonomy" id="2975484"/>
    <lineage>
        <taxon>Bacteria</taxon>
        <taxon>Pseudomonadati</taxon>
        <taxon>Pseudomonadota</taxon>
        <taxon>Alphaproteobacteria</taxon>
        <taxon>Hyphomicrobiales</taxon>
        <taxon>Phyllobacteriaceae</taxon>
        <taxon>Chelativorans</taxon>
    </lineage>
</organism>
<dbReference type="SUPFAM" id="SSF88946">
    <property type="entry name" value="Sigma2 domain of RNA polymerase sigma factors"/>
    <property type="match status" value="1"/>
</dbReference>
<keyword evidence="8" id="KW-1185">Reference proteome</keyword>
<evidence type="ECO:0000256" key="4">
    <source>
        <dbReference type="ARBA" id="ARBA00023163"/>
    </source>
</evidence>
<evidence type="ECO:0000259" key="5">
    <source>
        <dbReference type="Pfam" id="PF04542"/>
    </source>
</evidence>
<dbReference type="InterPro" id="IPR013325">
    <property type="entry name" value="RNA_pol_sigma_r2"/>
</dbReference>
<dbReference type="EMBL" id="JAODNV010000010">
    <property type="protein sequence ID" value="MCT8990624.1"/>
    <property type="molecule type" value="Genomic_DNA"/>
</dbReference>
<feature type="domain" description="RNA polymerase sigma factor 70 region 4 type 2" evidence="6">
    <location>
        <begin position="112"/>
        <end position="163"/>
    </location>
</feature>
<evidence type="ECO:0000313" key="8">
    <source>
        <dbReference type="Proteomes" id="UP001149009"/>
    </source>
</evidence>
<dbReference type="GO" id="GO:0016987">
    <property type="term" value="F:sigma factor activity"/>
    <property type="evidence" value="ECO:0007669"/>
    <property type="project" value="UniProtKB-KW"/>
</dbReference>
<keyword evidence="2" id="KW-0805">Transcription regulation</keyword>
<dbReference type="Gene3D" id="1.10.1740.10">
    <property type="match status" value="1"/>
</dbReference>
<feature type="domain" description="RNA polymerase sigma-70 region 2" evidence="5">
    <location>
        <begin position="22"/>
        <end position="85"/>
    </location>
</feature>
<dbReference type="GO" id="GO:0003677">
    <property type="term" value="F:DNA binding"/>
    <property type="evidence" value="ECO:0007669"/>
    <property type="project" value="InterPro"/>
</dbReference>
<dbReference type="InterPro" id="IPR039425">
    <property type="entry name" value="RNA_pol_sigma-70-like"/>
</dbReference>
<dbReference type="PANTHER" id="PTHR43133:SF25">
    <property type="entry name" value="RNA POLYMERASE SIGMA FACTOR RFAY-RELATED"/>
    <property type="match status" value="1"/>
</dbReference>
<dbReference type="AlphaFoldDB" id="A0A9X2X8Y1"/>
<dbReference type="GO" id="GO:0006352">
    <property type="term" value="P:DNA-templated transcription initiation"/>
    <property type="evidence" value="ECO:0007669"/>
    <property type="project" value="InterPro"/>
</dbReference>
<comment type="caution">
    <text evidence="7">The sequence shown here is derived from an EMBL/GenBank/DDBJ whole genome shotgun (WGS) entry which is preliminary data.</text>
</comment>
<evidence type="ECO:0000259" key="6">
    <source>
        <dbReference type="Pfam" id="PF08281"/>
    </source>
</evidence>
<dbReference type="InterPro" id="IPR014284">
    <property type="entry name" value="RNA_pol_sigma-70_dom"/>
</dbReference>
<dbReference type="InterPro" id="IPR007627">
    <property type="entry name" value="RNA_pol_sigma70_r2"/>
</dbReference>
<proteinExistence type="inferred from homology"/>
<evidence type="ECO:0000256" key="1">
    <source>
        <dbReference type="ARBA" id="ARBA00010641"/>
    </source>
</evidence>
<keyword evidence="4" id="KW-0804">Transcription</keyword>
<reference evidence="7" key="1">
    <citation type="submission" date="2022-08" db="EMBL/GenBank/DDBJ databases">
        <title>Chelativorans sichuanense sp. nov., a paraffin oil-degrading bacterium isolated from a mixture of oil-based drill cuttings and paddy soil.</title>
        <authorList>
            <person name="Yu J."/>
            <person name="Liu H."/>
            <person name="Chen Q."/>
        </authorList>
    </citation>
    <scope>NUCLEOTIDE SEQUENCE</scope>
    <source>
        <strain evidence="7">SCAU 2101</strain>
    </source>
</reference>
<protein>
    <submittedName>
        <fullName evidence="7">Sigma-70 family RNA polymerase sigma factor</fullName>
    </submittedName>
</protein>
<dbReference type="InterPro" id="IPR013249">
    <property type="entry name" value="RNA_pol_sigma70_r4_t2"/>
</dbReference>
<evidence type="ECO:0000313" key="7">
    <source>
        <dbReference type="EMBL" id="MCT8990624.1"/>
    </source>
</evidence>
<dbReference type="Pfam" id="PF08281">
    <property type="entry name" value="Sigma70_r4_2"/>
    <property type="match status" value="1"/>
</dbReference>
<dbReference type="NCBIfam" id="TIGR02937">
    <property type="entry name" value="sigma70-ECF"/>
    <property type="match status" value="1"/>
</dbReference>
<dbReference type="Gene3D" id="1.10.10.10">
    <property type="entry name" value="Winged helix-like DNA-binding domain superfamily/Winged helix DNA-binding domain"/>
    <property type="match status" value="1"/>
</dbReference>
<dbReference type="Proteomes" id="UP001149009">
    <property type="component" value="Unassembled WGS sequence"/>
</dbReference>
<accession>A0A9X2X8Y1</accession>
<dbReference type="CDD" id="cd06171">
    <property type="entry name" value="Sigma70_r4"/>
    <property type="match status" value="1"/>
</dbReference>
<dbReference type="InterPro" id="IPR013324">
    <property type="entry name" value="RNA_pol_sigma_r3/r4-like"/>
</dbReference>
<name>A0A9X2X8Y1_9HYPH</name>
<dbReference type="Pfam" id="PF04542">
    <property type="entry name" value="Sigma70_r2"/>
    <property type="match status" value="1"/>
</dbReference>